<proteinExistence type="predicted"/>
<gene>
    <name evidence="2" type="ordered locus">Dda3937_04376</name>
</gene>
<sequence>MARRHGGYLRPAVDAGLRVPITFSGCRRLLKPASRIDHPSFDFTIDGSTTMEVLKKFKPLDDEFPLERQLGISAAPIVLINIFTVGSADEAGFLDAFTAAAGILTKQPGHISTQMHRAIGDSPIFLNYVEWESTERLRDAFARPEFMAKVSAYPPSVSATPHLFQKVAVPGFCTA</sequence>
<evidence type="ECO:0000313" key="2">
    <source>
        <dbReference type="EMBL" id="ADM99504.1"/>
    </source>
</evidence>
<accession>E0SN58</accession>
<organism evidence="2 3">
    <name type="scientific">Dickeya dadantii (strain 3937)</name>
    <name type="common">Erwinia chrysanthemi (strain 3937)</name>
    <dbReference type="NCBI Taxonomy" id="198628"/>
    <lineage>
        <taxon>Bacteria</taxon>
        <taxon>Pseudomonadati</taxon>
        <taxon>Pseudomonadota</taxon>
        <taxon>Gammaproteobacteria</taxon>
        <taxon>Enterobacterales</taxon>
        <taxon>Pectobacteriaceae</taxon>
        <taxon>Dickeya</taxon>
    </lineage>
</organism>
<dbReference type="STRING" id="198628.Dda3937_04376"/>
<dbReference type="PROSITE" id="PS51725">
    <property type="entry name" value="ABM"/>
    <property type="match status" value="1"/>
</dbReference>
<keyword evidence="3" id="KW-1185">Reference proteome</keyword>
<evidence type="ECO:0000259" key="1">
    <source>
        <dbReference type="PROSITE" id="PS51725"/>
    </source>
</evidence>
<dbReference type="InterPro" id="IPR011008">
    <property type="entry name" value="Dimeric_a/b-barrel"/>
</dbReference>
<reference evidence="2 3" key="1">
    <citation type="journal article" date="2011" name="J. Bacteriol.">
        <title>Genome sequence of the plant-pathogenic bacterium Dickeya dadantii 3937.</title>
        <authorList>
            <person name="Glasner J.D."/>
            <person name="Yang C.H."/>
            <person name="Reverchon S."/>
            <person name="Hugouvieux-Cotte-Pattat N."/>
            <person name="Condemine G."/>
            <person name="Bohin J.P."/>
            <person name="Van Gijsegem F."/>
            <person name="Yang S."/>
            <person name="Franza T."/>
            <person name="Expert D."/>
            <person name="Plunkett G. III"/>
            <person name="San Francisco M.J."/>
            <person name="Charkowski A.O."/>
            <person name="Py B."/>
            <person name="Bell K."/>
            <person name="Rauscher L."/>
            <person name="Rodriguez-Palenzuela P."/>
            <person name="Toussaint A."/>
            <person name="Holeva M.C."/>
            <person name="He S.Y."/>
            <person name="Douet V."/>
            <person name="Boccara M."/>
            <person name="Blanco C."/>
            <person name="Toth I."/>
            <person name="Anderson B.D."/>
            <person name="Biehl B.S."/>
            <person name="Mau B."/>
            <person name="Flynn S.M."/>
            <person name="Barras F."/>
            <person name="Lindeberg M."/>
            <person name="Birch P.R."/>
            <person name="Tsuyumu S."/>
            <person name="Shi X."/>
            <person name="Hibbing M."/>
            <person name="Yap M.N."/>
            <person name="Carpentier M."/>
            <person name="Dassa E."/>
            <person name="Umehara M."/>
            <person name="Kim J.F."/>
            <person name="Rusch M."/>
            <person name="Soni P."/>
            <person name="Mayhew G.F."/>
            <person name="Fouts D.E."/>
            <person name="Gill S.R."/>
            <person name="Blattner F.R."/>
            <person name="Keen N.T."/>
            <person name="Perna N.T."/>
        </authorList>
    </citation>
    <scope>NUCLEOTIDE SEQUENCE [LARGE SCALE GENOMIC DNA]</scope>
    <source>
        <strain evidence="2 3">3937</strain>
    </source>
</reference>
<dbReference type="HOGENOM" id="CLU_127577_0_0_6"/>
<feature type="domain" description="ABM" evidence="1">
    <location>
        <begin position="77"/>
        <end position="167"/>
    </location>
</feature>
<dbReference type="Proteomes" id="UP000006859">
    <property type="component" value="Chromosome"/>
</dbReference>
<dbReference type="Pfam" id="PF03992">
    <property type="entry name" value="ABM"/>
    <property type="match status" value="1"/>
</dbReference>
<dbReference type="InterPro" id="IPR007138">
    <property type="entry name" value="ABM_dom"/>
</dbReference>
<dbReference type="Gene3D" id="3.30.70.100">
    <property type="match status" value="1"/>
</dbReference>
<evidence type="ECO:0000313" key="3">
    <source>
        <dbReference type="Proteomes" id="UP000006859"/>
    </source>
</evidence>
<dbReference type="EMBL" id="CP002038">
    <property type="protein sequence ID" value="ADM99504.1"/>
    <property type="molecule type" value="Genomic_DNA"/>
</dbReference>
<protein>
    <recommendedName>
        <fullName evidence="1">ABM domain-containing protein</fullName>
    </recommendedName>
</protein>
<dbReference type="KEGG" id="ddd:Dda3937_04376"/>
<name>E0SN58_DICD3</name>
<dbReference type="SUPFAM" id="SSF54909">
    <property type="entry name" value="Dimeric alpha+beta barrel"/>
    <property type="match status" value="1"/>
</dbReference>
<dbReference type="AlphaFoldDB" id="E0SN58"/>
<dbReference type="eggNOG" id="COG2329">
    <property type="taxonomic scope" value="Bacteria"/>
</dbReference>